<keyword evidence="1 5" id="KW-0474">Menaquinone biosynthesis</keyword>
<evidence type="ECO:0000259" key="7">
    <source>
        <dbReference type="Pfam" id="PF13193"/>
    </source>
</evidence>
<comment type="caution">
    <text evidence="8">The sequence shown here is derived from an EMBL/GenBank/DDBJ whole genome shotgun (WGS) entry which is preliminary data.</text>
</comment>
<dbReference type="EC" id="6.2.1.26" evidence="5"/>
<dbReference type="CDD" id="cd05912">
    <property type="entry name" value="OSB_CoA_lg"/>
    <property type="match status" value="1"/>
</dbReference>
<keyword evidence="2 5" id="KW-0436">Ligase</keyword>
<dbReference type="InterPro" id="IPR042099">
    <property type="entry name" value="ANL_N_sf"/>
</dbReference>
<feature type="domain" description="AMP-binding enzyme C-terminal" evidence="7">
    <location>
        <begin position="407"/>
        <end position="480"/>
    </location>
</feature>
<keyword evidence="9" id="KW-1185">Reference proteome</keyword>
<dbReference type="EMBL" id="JAFBFC010000009">
    <property type="protein sequence ID" value="MBM7704813.1"/>
    <property type="molecule type" value="Genomic_DNA"/>
</dbReference>
<evidence type="ECO:0000256" key="2">
    <source>
        <dbReference type="ARBA" id="ARBA00022598"/>
    </source>
</evidence>
<comment type="similarity">
    <text evidence="5">Belongs to the ATP-dependent AMP-binding enzyme family. MenE subfamily.</text>
</comment>
<organism evidence="8 9">
    <name type="scientific">Priestia iocasae</name>
    <dbReference type="NCBI Taxonomy" id="2291674"/>
    <lineage>
        <taxon>Bacteria</taxon>
        <taxon>Bacillati</taxon>
        <taxon>Bacillota</taxon>
        <taxon>Bacilli</taxon>
        <taxon>Bacillales</taxon>
        <taxon>Bacillaceae</taxon>
        <taxon>Priestia</taxon>
    </lineage>
</organism>
<evidence type="ECO:0000313" key="8">
    <source>
        <dbReference type="EMBL" id="MBM7704813.1"/>
    </source>
</evidence>
<feature type="domain" description="AMP-dependent synthetase/ligase" evidence="6">
    <location>
        <begin position="13"/>
        <end position="357"/>
    </location>
</feature>
<dbReference type="Pfam" id="PF13193">
    <property type="entry name" value="AMP-binding_C"/>
    <property type="match status" value="1"/>
</dbReference>
<reference evidence="8 9" key="1">
    <citation type="submission" date="2021-01" db="EMBL/GenBank/DDBJ databases">
        <title>Genomic Encyclopedia of Type Strains, Phase IV (KMG-IV): sequencing the most valuable type-strain genomes for metagenomic binning, comparative biology and taxonomic classification.</title>
        <authorList>
            <person name="Goeker M."/>
        </authorList>
    </citation>
    <scope>NUCLEOTIDE SEQUENCE [LARGE SCALE GENOMIC DNA]</scope>
    <source>
        <strain evidence="8 9">DSM 104297</strain>
    </source>
</reference>
<dbReference type="Proteomes" id="UP000809829">
    <property type="component" value="Unassembled WGS sequence"/>
</dbReference>
<dbReference type="Gene3D" id="3.40.50.12780">
    <property type="entry name" value="N-terminal domain of ligase-like"/>
    <property type="match status" value="1"/>
</dbReference>
<dbReference type="InterPro" id="IPR050237">
    <property type="entry name" value="ATP-dep_AMP-bd_enzyme"/>
</dbReference>
<gene>
    <name evidence="5" type="primary">menE</name>
    <name evidence="8" type="ORF">JOC83_003672</name>
</gene>
<comment type="pathway">
    <text evidence="5">Quinol/quinone metabolism; 1,4-dihydroxy-2-naphthoate biosynthesis; 1,4-dihydroxy-2-naphthoate from chorismate: step 5/7.</text>
</comment>
<evidence type="ECO:0000313" key="9">
    <source>
        <dbReference type="Proteomes" id="UP000809829"/>
    </source>
</evidence>
<dbReference type="NCBIfam" id="NF002966">
    <property type="entry name" value="PRK03640.1"/>
    <property type="match status" value="1"/>
</dbReference>
<comment type="function">
    <text evidence="5">Converts 2-succinylbenzoate (OSB) to 2-succinylbenzoyl-CoA (OSB-CoA).</text>
</comment>
<evidence type="ECO:0000256" key="3">
    <source>
        <dbReference type="ARBA" id="ARBA00022741"/>
    </source>
</evidence>
<evidence type="ECO:0000256" key="4">
    <source>
        <dbReference type="ARBA" id="ARBA00022840"/>
    </source>
</evidence>
<comment type="pathway">
    <text evidence="5">Quinol/quinone metabolism; menaquinone biosynthesis.</text>
</comment>
<dbReference type="PANTHER" id="PTHR43767:SF1">
    <property type="entry name" value="NONRIBOSOMAL PEPTIDE SYNTHASE PES1 (EUROFUNG)-RELATED"/>
    <property type="match status" value="1"/>
</dbReference>
<evidence type="ECO:0000256" key="5">
    <source>
        <dbReference type="HAMAP-Rule" id="MF_00731"/>
    </source>
</evidence>
<dbReference type="Pfam" id="PF00501">
    <property type="entry name" value="AMP-binding"/>
    <property type="match status" value="1"/>
</dbReference>
<protein>
    <recommendedName>
        <fullName evidence="5">2-succinylbenzoate--CoA ligase</fullName>
        <ecNumber evidence="5">6.2.1.26</ecNumber>
    </recommendedName>
    <alternativeName>
        <fullName evidence="5">o-succinylbenzoyl-CoA synthetase</fullName>
        <shortName evidence="5">OSB-CoA synthetase</shortName>
    </alternativeName>
</protein>
<sequence>MQDVTTIPNWLAKRAFMTPDRVAIETGDEVVTFKELHEHALHVAQQISYYGITQGDTVAVLMSNSLSMVYVIHSLKYIGAKTVLLNTRLKAHEVAYQLKDSQTNLLICDDDLQRVGKESVSEKTLSMVTASELFKSQRKEIDVIEEFSLADADTIMYTSGTTGQPKGVIQTYGNHWWSAMGSALNLGIHEKDCWLIAVPLFHISGLSILMRSIFYGMKVMLHHQFNPKEVNEAIKEKEVTIVSVVTTMLTKMLDELAEQQYPTTFRCMLVGGGPAPLSVLKQCVVKQIPVYQTYGMTETASQVVTLAPEYSLSKLGSAGKALFPCDIRIINEQGDVLQANQSGEIIVKGPNVTAGYLNNEQKTRATIKDGWLHTGDIGYLDEQGFLYVLDRRSDLIISGGENIYPAEIENVLRSHPSVADAGVTGVSDDKWGQVPYGFVTLQSNVSKEEMMSYCESRLAKYKVPKKLFIVKELPRNASNKLLRRNLLSLVSEKSEN</sequence>
<proteinExistence type="inferred from homology"/>
<name>A0ABS2QZZ7_9BACI</name>
<evidence type="ECO:0000256" key="1">
    <source>
        <dbReference type="ARBA" id="ARBA00022428"/>
    </source>
</evidence>
<dbReference type="PROSITE" id="PS00455">
    <property type="entry name" value="AMP_BINDING"/>
    <property type="match status" value="1"/>
</dbReference>
<comment type="catalytic activity">
    <reaction evidence="5">
        <text>2-succinylbenzoate + ATP + CoA = 2-succinylbenzoyl-CoA + AMP + diphosphate</text>
        <dbReference type="Rhea" id="RHEA:17009"/>
        <dbReference type="ChEBI" id="CHEBI:18325"/>
        <dbReference type="ChEBI" id="CHEBI:30616"/>
        <dbReference type="ChEBI" id="CHEBI:33019"/>
        <dbReference type="ChEBI" id="CHEBI:57287"/>
        <dbReference type="ChEBI" id="CHEBI:57364"/>
        <dbReference type="ChEBI" id="CHEBI:456215"/>
        <dbReference type="EC" id="6.2.1.26"/>
    </reaction>
</comment>
<dbReference type="PANTHER" id="PTHR43767">
    <property type="entry name" value="LONG-CHAIN-FATTY-ACID--COA LIGASE"/>
    <property type="match status" value="1"/>
</dbReference>
<dbReference type="InterPro" id="IPR025110">
    <property type="entry name" value="AMP-bd_C"/>
</dbReference>
<dbReference type="NCBIfam" id="TIGR01923">
    <property type="entry name" value="menE"/>
    <property type="match status" value="1"/>
</dbReference>
<dbReference type="InterPro" id="IPR045851">
    <property type="entry name" value="AMP-bd_C_sf"/>
</dbReference>
<dbReference type="GO" id="GO:0008756">
    <property type="term" value="F:o-succinylbenzoate-CoA ligase activity"/>
    <property type="evidence" value="ECO:0007669"/>
    <property type="project" value="UniProtKB-EC"/>
</dbReference>
<keyword evidence="4 5" id="KW-0067">ATP-binding</keyword>
<dbReference type="HAMAP" id="MF_00731">
    <property type="entry name" value="MenE"/>
    <property type="match status" value="1"/>
</dbReference>
<accession>A0ABS2QZZ7</accession>
<dbReference type="InterPro" id="IPR000873">
    <property type="entry name" value="AMP-dep_synth/lig_dom"/>
</dbReference>
<dbReference type="SUPFAM" id="SSF56801">
    <property type="entry name" value="Acetyl-CoA synthetase-like"/>
    <property type="match status" value="1"/>
</dbReference>
<dbReference type="InterPro" id="IPR020845">
    <property type="entry name" value="AMP-binding_CS"/>
</dbReference>
<evidence type="ECO:0000259" key="6">
    <source>
        <dbReference type="Pfam" id="PF00501"/>
    </source>
</evidence>
<keyword evidence="3 5" id="KW-0547">Nucleotide-binding</keyword>
<dbReference type="InterPro" id="IPR010192">
    <property type="entry name" value="MenE"/>
</dbReference>
<dbReference type="Gene3D" id="3.30.300.30">
    <property type="match status" value="1"/>
</dbReference>